<dbReference type="PRINTS" id="PR00469">
    <property type="entry name" value="PNDRDTASEII"/>
</dbReference>
<proteinExistence type="predicted"/>
<dbReference type="Gene3D" id="3.50.50.60">
    <property type="entry name" value="FAD/NAD(P)-binding domain"/>
    <property type="match status" value="2"/>
</dbReference>
<dbReference type="SMART" id="SM00100">
    <property type="entry name" value="cNMP"/>
    <property type="match status" value="1"/>
</dbReference>
<keyword evidence="2" id="KW-0560">Oxidoreductase</keyword>
<dbReference type="Pfam" id="PF00027">
    <property type="entry name" value="cNMP_binding"/>
    <property type="match status" value="1"/>
</dbReference>
<dbReference type="InterPro" id="IPR050097">
    <property type="entry name" value="Ferredoxin-NADP_redctase_2"/>
</dbReference>
<dbReference type="GO" id="GO:0016491">
    <property type="term" value="F:oxidoreductase activity"/>
    <property type="evidence" value="ECO:0007669"/>
    <property type="project" value="UniProtKB-KW"/>
</dbReference>
<dbReference type="InterPro" id="IPR036188">
    <property type="entry name" value="FAD/NAD-bd_sf"/>
</dbReference>
<dbReference type="PANTHER" id="PTHR48105">
    <property type="entry name" value="THIOREDOXIN REDUCTASE 1-RELATED-RELATED"/>
    <property type="match status" value="1"/>
</dbReference>
<dbReference type="Gene3D" id="3.40.30.10">
    <property type="entry name" value="Glutaredoxin"/>
    <property type="match status" value="1"/>
</dbReference>
<evidence type="ECO:0000259" key="3">
    <source>
        <dbReference type="PROSITE" id="PS50042"/>
    </source>
</evidence>
<dbReference type="SUPFAM" id="SSF51905">
    <property type="entry name" value="FAD/NAD(P)-binding domain"/>
    <property type="match status" value="1"/>
</dbReference>
<evidence type="ECO:0000256" key="1">
    <source>
        <dbReference type="ARBA" id="ARBA00022630"/>
    </source>
</evidence>
<protein>
    <submittedName>
        <fullName evidence="4">FAD-dependent oxidoreductase</fullName>
    </submittedName>
</protein>
<dbReference type="Pfam" id="PF07992">
    <property type="entry name" value="Pyr_redox_2"/>
    <property type="match status" value="1"/>
</dbReference>
<dbReference type="Gene3D" id="2.60.120.10">
    <property type="entry name" value="Jelly Rolls"/>
    <property type="match status" value="1"/>
</dbReference>
<feature type="domain" description="Cyclic nucleotide-binding" evidence="3">
    <location>
        <begin position="31"/>
        <end position="131"/>
    </location>
</feature>
<evidence type="ECO:0000313" key="4">
    <source>
        <dbReference type="EMBL" id="XBH02006.1"/>
    </source>
</evidence>
<dbReference type="CDD" id="cd00038">
    <property type="entry name" value="CAP_ED"/>
    <property type="match status" value="1"/>
</dbReference>
<sequence length="549" mass="59355">MTQQDVDAVAFPRLDEAQLAAQEGCPLSKLKHYRDGEKLFEAGQCDCSFYIVKTGAVEIVDDAGDEPKVVATLGPGEFTGEVAQLTGGPAIFSGVARGESDVFEVSNDALREIMNVHPNLGDVILRAFMARRHLLHEMGDFTGLRVIGSRYSKGTHRVREFLAQNMVPFTWMDLEDDPQVKRFLEQAGLTEADTPVVTWGHKLLLRNPSNEELADALTLRRPLEHTVYDLAVVGAGPAGLAAAVYGASEGLNTVVLERDAPGGQAGRSMRIENYLGFPTGITGRELAENAVVQANKFGAHLPVASPVTGLSFDNKYAVLHLDNGETVSAKCLLIATGADYRLLGVEGCERFEGCGVYYAATSVEAQLCKGSDVVVVGGGNSAGQATVFLSGQVRKVYLVVRGGDLYDHMSSYLAKRIEETPSVEVLLNTEVRRMSGDRCLREVEVVNNKTGEARTIKTTALFCFIGATPRTDWLPPEIEKDEKGFVRTGASLENSEAWTARRQPHLLETSRPGVFAAGDVRSGSAKRVASAVGEGSMAVLFVHEYLKQM</sequence>
<gene>
    <name evidence="4" type="ORF">V5E97_27225</name>
</gene>
<accession>A0AAU7CA17</accession>
<dbReference type="InterPro" id="IPR014710">
    <property type="entry name" value="RmlC-like_jellyroll"/>
</dbReference>
<dbReference type="InterPro" id="IPR000595">
    <property type="entry name" value="cNMP-bd_dom"/>
</dbReference>
<dbReference type="AlphaFoldDB" id="A0AAU7CA17"/>
<name>A0AAU7CA17_9BACT</name>
<dbReference type="PRINTS" id="PR00368">
    <property type="entry name" value="FADPNR"/>
</dbReference>
<dbReference type="InterPro" id="IPR018490">
    <property type="entry name" value="cNMP-bd_dom_sf"/>
</dbReference>
<evidence type="ECO:0000256" key="2">
    <source>
        <dbReference type="ARBA" id="ARBA00023002"/>
    </source>
</evidence>
<organism evidence="4">
    <name type="scientific">Singulisphaera sp. Ch08</name>
    <dbReference type="NCBI Taxonomy" id="3120278"/>
    <lineage>
        <taxon>Bacteria</taxon>
        <taxon>Pseudomonadati</taxon>
        <taxon>Planctomycetota</taxon>
        <taxon>Planctomycetia</taxon>
        <taxon>Isosphaerales</taxon>
        <taxon>Isosphaeraceae</taxon>
        <taxon>Singulisphaera</taxon>
    </lineage>
</organism>
<dbReference type="PROSITE" id="PS50042">
    <property type="entry name" value="CNMP_BINDING_3"/>
    <property type="match status" value="1"/>
</dbReference>
<keyword evidence="1" id="KW-0285">Flavoprotein</keyword>
<dbReference type="EMBL" id="CP155447">
    <property type="protein sequence ID" value="XBH02006.1"/>
    <property type="molecule type" value="Genomic_DNA"/>
</dbReference>
<dbReference type="InterPro" id="IPR023753">
    <property type="entry name" value="FAD/NAD-binding_dom"/>
</dbReference>
<dbReference type="SUPFAM" id="SSF51206">
    <property type="entry name" value="cAMP-binding domain-like"/>
    <property type="match status" value="1"/>
</dbReference>
<dbReference type="RefSeq" id="WP_406694750.1">
    <property type="nucleotide sequence ID" value="NZ_CP155447.1"/>
</dbReference>
<reference evidence="4" key="1">
    <citation type="submission" date="2024-05" db="EMBL/GenBank/DDBJ databases">
        <title>Planctomycetes of the genus Singulisphaera possess chitinolytic capabilities.</title>
        <authorList>
            <person name="Ivanova A."/>
        </authorList>
    </citation>
    <scope>NUCLEOTIDE SEQUENCE</scope>
    <source>
        <strain evidence="4">Ch08T</strain>
    </source>
</reference>